<evidence type="ECO:0000313" key="5">
    <source>
        <dbReference type="EMBL" id="QKZ18818.1"/>
    </source>
</evidence>
<dbReference type="GO" id="GO:0007059">
    <property type="term" value="P:chromosome segregation"/>
    <property type="evidence" value="ECO:0007669"/>
    <property type="project" value="TreeGrafter"/>
</dbReference>
<feature type="compositionally biased region" description="Basic and acidic residues" evidence="2">
    <location>
        <begin position="7"/>
        <end position="17"/>
    </location>
</feature>
<dbReference type="InterPro" id="IPR050336">
    <property type="entry name" value="Chromosome_partition/occlusion"/>
</dbReference>
<evidence type="ECO:0000259" key="3">
    <source>
        <dbReference type="Pfam" id="PF02195"/>
    </source>
</evidence>
<keyword evidence="6" id="KW-1185">Reference proteome</keyword>
<dbReference type="GO" id="GO:0005694">
    <property type="term" value="C:chromosome"/>
    <property type="evidence" value="ECO:0007669"/>
    <property type="project" value="TreeGrafter"/>
</dbReference>
<dbReference type="GO" id="GO:0045881">
    <property type="term" value="P:positive regulation of sporulation resulting in formation of a cellular spore"/>
    <property type="evidence" value="ECO:0007669"/>
    <property type="project" value="TreeGrafter"/>
</dbReference>
<dbReference type="SUPFAM" id="SSF110849">
    <property type="entry name" value="ParB/Sulfiredoxin"/>
    <property type="match status" value="1"/>
</dbReference>
<feature type="domain" description="ParB-like N-terminal" evidence="3">
    <location>
        <begin position="37"/>
        <end position="139"/>
    </location>
</feature>
<dbReference type="InterPro" id="IPR036086">
    <property type="entry name" value="ParB/Sulfiredoxin_sf"/>
</dbReference>
<dbReference type="PANTHER" id="PTHR33375">
    <property type="entry name" value="CHROMOSOME-PARTITIONING PROTEIN PARB-RELATED"/>
    <property type="match status" value="1"/>
</dbReference>
<dbReference type="InterPro" id="IPR041468">
    <property type="entry name" value="HTH_ParB/Spo0J"/>
</dbReference>
<feature type="region of interest" description="Disordered" evidence="2">
    <location>
        <begin position="1"/>
        <end position="46"/>
    </location>
</feature>
<dbReference type="Proteomes" id="UP000509418">
    <property type="component" value="Chromosome"/>
</dbReference>
<dbReference type="SUPFAM" id="SSF109709">
    <property type="entry name" value="KorB DNA-binding domain-like"/>
    <property type="match status" value="1"/>
</dbReference>
<dbReference type="Gene3D" id="3.90.1530.30">
    <property type="match status" value="1"/>
</dbReference>
<feature type="domain" description="ParB/Spo0J HTH" evidence="4">
    <location>
        <begin position="144"/>
        <end position="208"/>
    </location>
</feature>
<evidence type="ECO:0000256" key="2">
    <source>
        <dbReference type="SAM" id="MobiDB-lite"/>
    </source>
</evidence>
<reference evidence="5 6" key="1">
    <citation type="submission" date="2020-06" db="EMBL/GenBank/DDBJ databases">
        <title>Genome mining for natural products.</title>
        <authorList>
            <person name="Zhang B."/>
            <person name="Shi J."/>
            <person name="Ge H."/>
        </authorList>
    </citation>
    <scope>NUCLEOTIDE SEQUENCE [LARGE SCALE GENOMIC DNA]</scope>
    <source>
        <strain evidence="5 6">NA02069</strain>
    </source>
</reference>
<evidence type="ECO:0000313" key="6">
    <source>
        <dbReference type="Proteomes" id="UP000509418"/>
    </source>
</evidence>
<dbReference type="EMBL" id="CP056041">
    <property type="protein sequence ID" value="QKZ18818.1"/>
    <property type="molecule type" value="Genomic_DNA"/>
</dbReference>
<feature type="region of interest" description="Disordered" evidence="2">
    <location>
        <begin position="308"/>
        <end position="350"/>
    </location>
</feature>
<proteinExistence type="predicted"/>
<sequence>MPQKPGLKRDLAAERAARRAATQQARLVPQGLPTAHPDQLMPSPENGRKRLLKIDELAETLRSDGMNTAMTVIPPDVYMEKYPQHRESVEARVAEGVLFVVHHGHRRLAAAVKAGLTEVPILVRRDVPSLRIAAIQENLQRMALNPIEEALEFREVLDEKDDSGKRMSQRELAKRVGCSQTYVSHRVSLVRLVPALQQAVIDHWLKEQQLYEAPDGGAEDVPGRLLVPVREAATVFARLRPDLQEAFVRGDLTSDQALLVSKMPTEDQDFPLEEEAGDCAAIAEDVSEGAIAPLPEPRPSELSAVVASAKAAGSPSNPPSDRPPVSADRSSRDPRSLQSEALAASATPRSEPRGVIVVRDVEDLALNIMELLERHEIDELKARLSY</sequence>
<dbReference type="Gene3D" id="1.10.10.2830">
    <property type="match status" value="1"/>
</dbReference>
<keyword evidence="1" id="KW-0159">Chromosome partition</keyword>
<dbReference type="Pfam" id="PF02195">
    <property type="entry name" value="ParB_N"/>
    <property type="match status" value="1"/>
</dbReference>
<protein>
    <submittedName>
        <fullName evidence="5">ParB N-terminal domain-containing protein</fullName>
    </submittedName>
</protein>
<name>A0A7H8T750_STRCX</name>
<evidence type="ECO:0000259" key="4">
    <source>
        <dbReference type="Pfam" id="PF17762"/>
    </source>
</evidence>
<dbReference type="Pfam" id="PF17762">
    <property type="entry name" value="HTH_ParB"/>
    <property type="match status" value="1"/>
</dbReference>
<dbReference type="RefSeq" id="WP_176575565.1">
    <property type="nucleotide sequence ID" value="NZ_CBDRGH010000053.1"/>
</dbReference>
<gene>
    <name evidence="5" type="ORF">HUT05_16475</name>
</gene>
<dbReference type="AlphaFoldDB" id="A0A7H8T750"/>
<dbReference type="InterPro" id="IPR003115">
    <property type="entry name" value="ParB_N"/>
</dbReference>
<organism evidence="5 6">
    <name type="scientific">Streptomyces chartreusis</name>
    <dbReference type="NCBI Taxonomy" id="1969"/>
    <lineage>
        <taxon>Bacteria</taxon>
        <taxon>Bacillati</taxon>
        <taxon>Actinomycetota</taxon>
        <taxon>Actinomycetes</taxon>
        <taxon>Kitasatosporales</taxon>
        <taxon>Streptomycetaceae</taxon>
        <taxon>Streptomyces</taxon>
    </lineage>
</organism>
<dbReference type="PANTHER" id="PTHR33375:SF1">
    <property type="entry name" value="CHROMOSOME-PARTITIONING PROTEIN PARB-RELATED"/>
    <property type="match status" value="1"/>
</dbReference>
<evidence type="ECO:0000256" key="1">
    <source>
        <dbReference type="ARBA" id="ARBA00022829"/>
    </source>
</evidence>
<accession>A0A7H8T750</accession>